<keyword evidence="1" id="KW-0560">Oxidoreductase</keyword>
<comment type="caution">
    <text evidence="3">The sequence shown here is derived from an EMBL/GenBank/DDBJ whole genome shotgun (WGS) entry which is preliminary data.</text>
</comment>
<evidence type="ECO:0000256" key="1">
    <source>
        <dbReference type="ARBA" id="ARBA00023002"/>
    </source>
</evidence>
<dbReference type="InterPro" id="IPR011032">
    <property type="entry name" value="GroES-like_sf"/>
</dbReference>
<dbReference type="InterPro" id="IPR050700">
    <property type="entry name" value="YIM1/Zinc_Alcohol_DH_Fams"/>
</dbReference>
<dbReference type="GO" id="GO:0016491">
    <property type="term" value="F:oxidoreductase activity"/>
    <property type="evidence" value="ECO:0007669"/>
    <property type="project" value="UniProtKB-KW"/>
</dbReference>
<dbReference type="CDD" id="cd05289">
    <property type="entry name" value="MDR_like_2"/>
    <property type="match status" value="1"/>
</dbReference>
<dbReference type="SMART" id="SM00829">
    <property type="entry name" value="PKS_ER"/>
    <property type="match status" value="1"/>
</dbReference>
<name>A0A2S7MZ90_9BACI</name>
<sequence length="311" mass="34469">MKAVVIETYGGVSELKEKVVEKPALLDNQVLVEVKAASVNPIDWKLREGYLQERYDFEFPIILGWDVAGIVTEVGKHVQEFQVGDRVFARPELTRYGTYAEYTVVDELLLARIPDNISFEEAASVPLAGLTAYQALFDVLEIMEGQKVLIHAGAGGVGTYAIQLAKLKGAYVATTASKKNHSYLTSLGADQCIDYKSESFEQILNEYDAVFDTVGGETLSNSMKVLHKGGKIVSIVEPPSEQEAQRYGIREEYHWLIPRGDQLQELASLLEQGRLKPAQLEKFPFTENGVRNAQELSESGHTKGKIVIKMG</sequence>
<organism evidence="3 4">
    <name type="scientific">Pradoshia eiseniae</name>
    <dbReference type="NCBI Taxonomy" id="2064768"/>
    <lineage>
        <taxon>Bacteria</taxon>
        <taxon>Bacillati</taxon>
        <taxon>Bacillota</taxon>
        <taxon>Bacilli</taxon>
        <taxon>Bacillales</taxon>
        <taxon>Bacillaceae</taxon>
        <taxon>Pradoshia</taxon>
    </lineage>
</organism>
<dbReference type="SUPFAM" id="SSF51735">
    <property type="entry name" value="NAD(P)-binding Rossmann-fold domains"/>
    <property type="match status" value="1"/>
</dbReference>
<dbReference type="EMBL" id="PKOZ01000006">
    <property type="protein sequence ID" value="PQD95086.1"/>
    <property type="molecule type" value="Genomic_DNA"/>
</dbReference>
<dbReference type="OrthoDB" id="9792162at2"/>
<feature type="domain" description="Enoyl reductase (ER)" evidence="2">
    <location>
        <begin position="10"/>
        <end position="308"/>
    </location>
</feature>
<dbReference type="InterPro" id="IPR013154">
    <property type="entry name" value="ADH-like_N"/>
</dbReference>
<dbReference type="Proteomes" id="UP000239663">
    <property type="component" value="Unassembled WGS sequence"/>
</dbReference>
<dbReference type="AlphaFoldDB" id="A0A2S7MZ90"/>
<dbReference type="Pfam" id="PF13602">
    <property type="entry name" value="ADH_zinc_N_2"/>
    <property type="match status" value="1"/>
</dbReference>
<gene>
    <name evidence="3" type="ORF">CYL18_11825</name>
</gene>
<reference evidence="3 4" key="1">
    <citation type="submission" date="2017-12" db="EMBL/GenBank/DDBJ databases">
        <title>Taxonomic description and draft genome of Pradoshia cofamensis Gen. nov., sp. nov., a thermotolerant bacillale isolated from anterior gut of earthworm Eisenia fetida.</title>
        <authorList>
            <person name="Saha T."/>
            <person name="Chakraborty R."/>
        </authorList>
    </citation>
    <scope>NUCLEOTIDE SEQUENCE [LARGE SCALE GENOMIC DNA]</scope>
    <source>
        <strain evidence="3 4">EAG3</strain>
    </source>
</reference>
<dbReference type="SUPFAM" id="SSF50129">
    <property type="entry name" value="GroES-like"/>
    <property type="match status" value="1"/>
</dbReference>
<dbReference type="Pfam" id="PF08240">
    <property type="entry name" value="ADH_N"/>
    <property type="match status" value="1"/>
</dbReference>
<dbReference type="PANTHER" id="PTHR11695">
    <property type="entry name" value="ALCOHOL DEHYDROGENASE RELATED"/>
    <property type="match status" value="1"/>
</dbReference>
<dbReference type="GO" id="GO:0008270">
    <property type="term" value="F:zinc ion binding"/>
    <property type="evidence" value="ECO:0007669"/>
    <property type="project" value="InterPro"/>
</dbReference>
<dbReference type="Gene3D" id="3.40.50.720">
    <property type="entry name" value="NAD(P)-binding Rossmann-like Domain"/>
    <property type="match status" value="1"/>
</dbReference>
<protein>
    <submittedName>
        <fullName evidence="3">NADPH:quinone reductase</fullName>
    </submittedName>
</protein>
<dbReference type="InterPro" id="IPR036291">
    <property type="entry name" value="NAD(P)-bd_dom_sf"/>
</dbReference>
<evidence type="ECO:0000313" key="3">
    <source>
        <dbReference type="EMBL" id="PQD95086.1"/>
    </source>
</evidence>
<evidence type="ECO:0000259" key="2">
    <source>
        <dbReference type="SMART" id="SM00829"/>
    </source>
</evidence>
<proteinExistence type="predicted"/>
<dbReference type="InterPro" id="IPR020843">
    <property type="entry name" value="ER"/>
</dbReference>
<dbReference type="Gene3D" id="3.90.180.10">
    <property type="entry name" value="Medium-chain alcohol dehydrogenases, catalytic domain"/>
    <property type="match status" value="1"/>
</dbReference>
<evidence type="ECO:0000313" key="4">
    <source>
        <dbReference type="Proteomes" id="UP000239663"/>
    </source>
</evidence>
<dbReference type="PANTHER" id="PTHR11695:SF294">
    <property type="entry name" value="RETICULON-4-INTERACTING PROTEIN 1, MITOCHONDRIAL"/>
    <property type="match status" value="1"/>
</dbReference>
<dbReference type="InterPro" id="IPR002364">
    <property type="entry name" value="Quin_OxRdtase/zeta-crystal_CS"/>
</dbReference>
<keyword evidence="4" id="KW-1185">Reference proteome</keyword>
<dbReference type="PROSITE" id="PS01162">
    <property type="entry name" value="QOR_ZETA_CRYSTAL"/>
    <property type="match status" value="1"/>
</dbReference>
<accession>A0A2S7MZ90</accession>